<evidence type="ECO:0000313" key="8">
    <source>
        <dbReference type="Proteomes" id="UP000189703"/>
    </source>
</evidence>
<dbReference type="AlphaFoldDB" id="A0A1U7ZCN7"/>
<feature type="compositionally biased region" description="Basic residues" evidence="6">
    <location>
        <begin position="210"/>
        <end position="220"/>
    </location>
</feature>
<evidence type="ECO:0000256" key="2">
    <source>
        <dbReference type="ARBA" id="ARBA00023015"/>
    </source>
</evidence>
<keyword evidence="5" id="KW-0539">Nucleus</keyword>
<dbReference type="OrthoDB" id="1918339at2759"/>
<dbReference type="GO" id="GO:0005634">
    <property type="term" value="C:nucleus"/>
    <property type="evidence" value="ECO:0007669"/>
    <property type="project" value="UniProtKB-SubCell"/>
</dbReference>
<name>A0A1U7ZCN7_NELNU</name>
<gene>
    <name evidence="9" type="primary">LOC104593286</name>
</gene>
<dbReference type="GO" id="GO:0046983">
    <property type="term" value="F:protein dimerization activity"/>
    <property type="evidence" value="ECO:0007669"/>
    <property type="project" value="InterPro"/>
</dbReference>
<keyword evidence="3" id="KW-0238">DNA-binding</keyword>
<dbReference type="FunCoup" id="A0A1U7ZCN7">
    <property type="interactions" value="127"/>
</dbReference>
<feature type="region of interest" description="Disordered" evidence="6">
    <location>
        <begin position="293"/>
        <end position="317"/>
    </location>
</feature>
<evidence type="ECO:0000256" key="3">
    <source>
        <dbReference type="ARBA" id="ARBA00023125"/>
    </source>
</evidence>
<evidence type="ECO:0000256" key="4">
    <source>
        <dbReference type="ARBA" id="ARBA00023163"/>
    </source>
</evidence>
<dbReference type="PANTHER" id="PTHR46684:SF16">
    <property type="entry name" value="TRANSCRIPTION FACTOR BHLH67-LIKE ISOFORM X2"/>
    <property type="match status" value="1"/>
</dbReference>
<keyword evidence="2" id="KW-0805">Transcription regulation</keyword>
<sequence length="441" mass="49564">MEKLQGPINPCFLGEHLNLELLEQGEKAFDFTHGSSLISTESFRLEEERKPFAIPSLQDKMPFLQMLQSVESPTFTSLIEPSFQLLLRLQQQKPWGRNNWTEVDPCAQTLEPESCITHDISEAYSPVKSETKITHDISEAHSTVKSETKEPHHPQSSSCLEVVSSACNVGPNSPENCGAENSGTPSNRVDDRLMVKSSPQLTMPAPVTREKRKRKRTRPSKNKEEVETQRMTHIAVERNRRRQMNDHLNALRSLMPTSFIQRGDQASIIGGAIDFVKELEQLLQSLQAQKRIRKTEEEGNGDNSENHHNHRDPDSSALPFNGFFISPQYTTYSSLASSDIKYTGEEEFTAENKSAVADIEVIVIHTHVNLKILSARRPGQLLKVIAALEDLRLTILHLNITSSQRSVLYSFNLKMEDDCKLGSADEIAAAVHQVFSLINGQ</sequence>
<evidence type="ECO:0000313" key="9">
    <source>
        <dbReference type="RefSeq" id="XP_010251348.1"/>
    </source>
</evidence>
<dbReference type="GO" id="GO:0000981">
    <property type="term" value="F:DNA-binding transcription factor activity, RNA polymerase II-specific"/>
    <property type="evidence" value="ECO:0000318"/>
    <property type="project" value="GO_Central"/>
</dbReference>
<dbReference type="STRING" id="4432.A0A1U7ZCN7"/>
<feature type="domain" description="BHLH" evidence="7">
    <location>
        <begin position="228"/>
        <end position="279"/>
    </location>
</feature>
<comment type="subcellular location">
    <subcellularLocation>
        <location evidence="1">Nucleus</location>
    </subcellularLocation>
</comment>
<dbReference type="InterPro" id="IPR036638">
    <property type="entry name" value="HLH_DNA-bd_sf"/>
</dbReference>
<dbReference type="Proteomes" id="UP000189703">
    <property type="component" value="Unplaced"/>
</dbReference>
<proteinExistence type="predicted"/>
<protein>
    <submittedName>
        <fullName evidence="9">Transcription factor bHLH67-like</fullName>
    </submittedName>
</protein>
<dbReference type="GeneID" id="104593286"/>
<dbReference type="Pfam" id="PF22754">
    <property type="entry name" value="bHLH-TF_ACT-like_plant"/>
    <property type="match status" value="1"/>
</dbReference>
<dbReference type="InterPro" id="IPR044283">
    <property type="entry name" value="FAMA/SPEECHLESS/MUTE-like"/>
</dbReference>
<dbReference type="GO" id="GO:0006357">
    <property type="term" value="P:regulation of transcription by RNA polymerase II"/>
    <property type="evidence" value="ECO:0000318"/>
    <property type="project" value="GO_Central"/>
</dbReference>
<dbReference type="GO" id="GO:0000978">
    <property type="term" value="F:RNA polymerase II cis-regulatory region sequence-specific DNA binding"/>
    <property type="evidence" value="ECO:0000318"/>
    <property type="project" value="GO_Central"/>
</dbReference>
<feature type="region of interest" description="Disordered" evidence="6">
    <location>
        <begin position="197"/>
        <end position="229"/>
    </location>
</feature>
<dbReference type="OMA" id="PSNGMFM"/>
<dbReference type="GO" id="GO:0010052">
    <property type="term" value="P:guard cell differentiation"/>
    <property type="evidence" value="ECO:0007669"/>
    <property type="project" value="InterPro"/>
</dbReference>
<reference evidence="9" key="1">
    <citation type="submission" date="2025-08" db="UniProtKB">
        <authorList>
            <consortium name="RefSeq"/>
        </authorList>
    </citation>
    <scope>IDENTIFICATION</scope>
</reference>
<dbReference type="InParanoid" id="A0A1U7ZCN7"/>
<dbReference type="InterPro" id="IPR054502">
    <property type="entry name" value="bHLH-TF_ACT-like_plant"/>
</dbReference>
<dbReference type="PROSITE" id="PS50888">
    <property type="entry name" value="BHLH"/>
    <property type="match status" value="1"/>
</dbReference>
<organism evidence="8 9">
    <name type="scientific">Nelumbo nucifera</name>
    <name type="common">Sacred lotus</name>
    <dbReference type="NCBI Taxonomy" id="4432"/>
    <lineage>
        <taxon>Eukaryota</taxon>
        <taxon>Viridiplantae</taxon>
        <taxon>Streptophyta</taxon>
        <taxon>Embryophyta</taxon>
        <taxon>Tracheophyta</taxon>
        <taxon>Spermatophyta</taxon>
        <taxon>Magnoliopsida</taxon>
        <taxon>Proteales</taxon>
        <taxon>Nelumbonaceae</taxon>
        <taxon>Nelumbo</taxon>
    </lineage>
</organism>
<accession>A0A1U7ZCN7</accession>
<dbReference type="eggNOG" id="ENOG502QSKY">
    <property type="taxonomic scope" value="Eukaryota"/>
</dbReference>
<keyword evidence="8" id="KW-1185">Reference proteome</keyword>
<evidence type="ECO:0000259" key="7">
    <source>
        <dbReference type="PROSITE" id="PS50888"/>
    </source>
</evidence>
<dbReference type="SUPFAM" id="SSF47459">
    <property type="entry name" value="HLH, helix-loop-helix DNA-binding domain"/>
    <property type="match status" value="1"/>
</dbReference>
<dbReference type="RefSeq" id="XP_010251348.1">
    <property type="nucleotide sequence ID" value="XM_010253046.2"/>
</dbReference>
<dbReference type="SMART" id="SM00353">
    <property type="entry name" value="HLH"/>
    <property type="match status" value="1"/>
</dbReference>
<feature type="compositionally biased region" description="Basic and acidic residues" evidence="6">
    <location>
        <begin position="304"/>
        <end position="314"/>
    </location>
</feature>
<keyword evidence="4" id="KW-0804">Transcription</keyword>
<dbReference type="KEGG" id="nnu:104593286"/>
<evidence type="ECO:0000256" key="6">
    <source>
        <dbReference type="SAM" id="MobiDB-lite"/>
    </source>
</evidence>
<dbReference type="PANTHER" id="PTHR46684">
    <property type="entry name" value="TRANSCRIPTION FACTOR FAMA"/>
    <property type="match status" value="1"/>
</dbReference>
<dbReference type="CDD" id="cd11448">
    <property type="entry name" value="bHLH_AtFAMA_like"/>
    <property type="match status" value="1"/>
</dbReference>
<dbReference type="Gene3D" id="4.10.280.10">
    <property type="entry name" value="Helix-loop-helix DNA-binding domain"/>
    <property type="match status" value="1"/>
</dbReference>
<dbReference type="InterPro" id="IPR011598">
    <property type="entry name" value="bHLH_dom"/>
</dbReference>
<dbReference type="Pfam" id="PF00010">
    <property type="entry name" value="HLH"/>
    <property type="match status" value="1"/>
</dbReference>
<evidence type="ECO:0000256" key="1">
    <source>
        <dbReference type="ARBA" id="ARBA00004123"/>
    </source>
</evidence>
<evidence type="ECO:0000256" key="5">
    <source>
        <dbReference type="ARBA" id="ARBA00023242"/>
    </source>
</evidence>